<sequence>MQRLTRFVRERDHMLGKVRWQIVKKANEEQSIFHSDMNANRLMH</sequence>
<keyword evidence="2" id="KW-1185">Reference proteome</keyword>
<proteinExistence type="predicted"/>
<evidence type="ECO:0000313" key="2">
    <source>
        <dbReference type="Proteomes" id="UP000268014"/>
    </source>
</evidence>
<organism evidence="3">
    <name type="scientific">Haemonchus placei</name>
    <name type="common">Barber's pole worm</name>
    <dbReference type="NCBI Taxonomy" id="6290"/>
    <lineage>
        <taxon>Eukaryota</taxon>
        <taxon>Metazoa</taxon>
        <taxon>Ecdysozoa</taxon>
        <taxon>Nematoda</taxon>
        <taxon>Chromadorea</taxon>
        <taxon>Rhabditida</taxon>
        <taxon>Rhabditina</taxon>
        <taxon>Rhabditomorpha</taxon>
        <taxon>Strongyloidea</taxon>
        <taxon>Trichostrongylidae</taxon>
        <taxon>Haemonchus</taxon>
    </lineage>
</organism>
<evidence type="ECO:0000313" key="1">
    <source>
        <dbReference type="EMBL" id="VDO44879.1"/>
    </source>
</evidence>
<evidence type="ECO:0000313" key="3">
    <source>
        <dbReference type="WBParaSite" id="HPLM_0001216701-mRNA-1"/>
    </source>
</evidence>
<gene>
    <name evidence="1" type="ORF">HPLM_LOCUS12159</name>
</gene>
<reference evidence="1 2" key="2">
    <citation type="submission" date="2018-11" db="EMBL/GenBank/DDBJ databases">
        <authorList>
            <consortium name="Pathogen Informatics"/>
        </authorList>
    </citation>
    <scope>NUCLEOTIDE SEQUENCE [LARGE SCALE GENOMIC DNA]</scope>
    <source>
        <strain evidence="1 2">MHpl1</strain>
    </source>
</reference>
<accession>A0A0N4WLW7</accession>
<dbReference type="Proteomes" id="UP000268014">
    <property type="component" value="Unassembled WGS sequence"/>
</dbReference>
<dbReference type="WBParaSite" id="HPLM_0001216701-mRNA-1">
    <property type="protein sequence ID" value="HPLM_0001216701-mRNA-1"/>
    <property type="gene ID" value="HPLM_0001216701"/>
</dbReference>
<dbReference type="AlphaFoldDB" id="A0A0N4WLW7"/>
<name>A0A0N4WLW7_HAEPC</name>
<protein>
    <submittedName>
        <fullName evidence="3">Transposase</fullName>
    </submittedName>
</protein>
<dbReference type="EMBL" id="UZAF01017775">
    <property type="protein sequence ID" value="VDO44879.1"/>
    <property type="molecule type" value="Genomic_DNA"/>
</dbReference>
<reference evidence="3" key="1">
    <citation type="submission" date="2017-02" db="UniProtKB">
        <authorList>
            <consortium name="WormBaseParasite"/>
        </authorList>
    </citation>
    <scope>IDENTIFICATION</scope>
</reference>